<dbReference type="GO" id="GO:0016740">
    <property type="term" value="F:transferase activity"/>
    <property type="evidence" value="ECO:0007669"/>
    <property type="project" value="UniProtKB-KW"/>
</dbReference>
<proteinExistence type="predicted"/>
<name>A0A7L5BU29_9RHOB</name>
<dbReference type="AlphaFoldDB" id="A0A7L5BU29"/>
<dbReference type="InterPro" id="IPR034733">
    <property type="entry name" value="AcCoA_carboxyl_beta"/>
</dbReference>
<dbReference type="RefSeq" id="WP_165096333.1">
    <property type="nucleotide sequence ID" value="NZ_CP049056.1"/>
</dbReference>
<dbReference type="PANTHER" id="PTHR43842">
    <property type="entry name" value="PROPIONYL-COA CARBOXYLASE BETA CHAIN"/>
    <property type="match status" value="1"/>
</dbReference>
<gene>
    <name evidence="3" type="ORF">G5B40_06085</name>
</gene>
<dbReference type="InterPro" id="IPR051047">
    <property type="entry name" value="AccD/PCCB"/>
</dbReference>
<evidence type="ECO:0000259" key="2">
    <source>
        <dbReference type="PROSITE" id="PS50989"/>
    </source>
</evidence>
<feature type="domain" description="CoA carboxyltransferase C-terminal" evidence="2">
    <location>
        <begin position="266"/>
        <end position="511"/>
    </location>
</feature>
<keyword evidence="3" id="KW-0808">Transferase</keyword>
<dbReference type="KEGG" id="hdh:G5B40_06085"/>
<dbReference type="PROSITE" id="PS50980">
    <property type="entry name" value="COA_CT_NTER"/>
    <property type="match status" value="1"/>
</dbReference>
<dbReference type="PANTHER" id="PTHR43842:SF2">
    <property type="entry name" value="PROPIONYL-COA CARBOXYLASE BETA CHAIN, MITOCHONDRIAL"/>
    <property type="match status" value="1"/>
</dbReference>
<evidence type="ECO:0000313" key="4">
    <source>
        <dbReference type="Proteomes" id="UP000503336"/>
    </source>
</evidence>
<dbReference type="EMBL" id="CP049056">
    <property type="protein sequence ID" value="QIE55062.1"/>
    <property type="molecule type" value="Genomic_DNA"/>
</dbReference>
<dbReference type="InterPro" id="IPR011763">
    <property type="entry name" value="COA_CT_C"/>
</dbReference>
<keyword evidence="4" id="KW-1185">Reference proteome</keyword>
<evidence type="ECO:0000259" key="1">
    <source>
        <dbReference type="PROSITE" id="PS50980"/>
    </source>
</evidence>
<dbReference type="Proteomes" id="UP000503336">
    <property type="component" value="Chromosome"/>
</dbReference>
<feature type="domain" description="CoA carboxyltransferase N-terminal" evidence="1">
    <location>
        <begin position="3"/>
        <end position="257"/>
    </location>
</feature>
<organism evidence="3 4">
    <name type="scientific">Pikeienuella piscinae</name>
    <dbReference type="NCBI Taxonomy" id="2748098"/>
    <lineage>
        <taxon>Bacteria</taxon>
        <taxon>Pseudomonadati</taxon>
        <taxon>Pseudomonadota</taxon>
        <taxon>Alphaproteobacteria</taxon>
        <taxon>Rhodobacterales</taxon>
        <taxon>Paracoccaceae</taxon>
        <taxon>Pikeienuella</taxon>
    </lineage>
</organism>
<dbReference type="GO" id="GO:0004658">
    <property type="term" value="F:propionyl-CoA carboxylase activity"/>
    <property type="evidence" value="ECO:0007669"/>
    <property type="project" value="TreeGrafter"/>
</dbReference>
<dbReference type="InterPro" id="IPR011762">
    <property type="entry name" value="COA_CT_N"/>
</dbReference>
<sequence>MSEYKRLIDEHEARKQRVLAMGGAEKLAKRKDAGLLDARERLDRIFDADSFTETGMFATSHIPEMRDRSPADGKVCGFGRIDGRPVAIVSCDITTLGASSSLNNVKKMGHIRRTAGQNGMPIIFLNETSGARIPDTMGAQGTGALGQDPTQFIRDRRTPYVSACLGPSFGTGTWFTMLSDFVVMRKGACLAVSSPRVTSLAIREAVDPEELGGWKLHTEKTGIVDYAVDTDEEALDLIKTFLSYLPSHAGERPPETAAPDPATLPSPDKILDIVPTERQKVYDVRKLIKAVADPDSVFELKPKFGRVATTALARMNGKVVGFVASNPLFKAGALDPDGCDKITSFLVLCDSFNIPIVILTDTPGFLIGIEGEKRKAPGKIMNFMSALQMCTVPKLSIVTRKSYGQAYLNMGGSRNSDEMAAWFTSDVGFMDPNIGVNVVYGVTAESDPQKFEELKAEIGRETSAYDLAAIYSAQSVLDPRETRGWLLRMLEVHSRAMDKGISERKLASWPTTF</sequence>
<dbReference type="SUPFAM" id="SSF52096">
    <property type="entry name" value="ClpP/crotonase"/>
    <property type="match status" value="2"/>
</dbReference>
<evidence type="ECO:0000313" key="3">
    <source>
        <dbReference type="EMBL" id="QIE55062.1"/>
    </source>
</evidence>
<dbReference type="Gene3D" id="3.90.226.10">
    <property type="entry name" value="2-enoyl-CoA Hydratase, Chain A, domain 1"/>
    <property type="match status" value="2"/>
</dbReference>
<dbReference type="PROSITE" id="PS50989">
    <property type="entry name" value="COA_CT_CTER"/>
    <property type="match status" value="1"/>
</dbReference>
<dbReference type="InterPro" id="IPR029045">
    <property type="entry name" value="ClpP/crotonase-like_dom_sf"/>
</dbReference>
<protein>
    <submittedName>
        <fullName evidence="3">Methylmalonyl-CoA carboxyltransferase</fullName>
    </submittedName>
</protein>
<dbReference type="Pfam" id="PF01039">
    <property type="entry name" value="Carboxyl_trans"/>
    <property type="match status" value="1"/>
</dbReference>
<reference evidence="3 4" key="1">
    <citation type="submission" date="2020-02" db="EMBL/GenBank/DDBJ databases">
        <title>complete genome sequence of Rhodobacteraceae bacterium.</title>
        <authorList>
            <person name="Park J."/>
            <person name="Kim Y.-S."/>
            <person name="Kim K.-H."/>
        </authorList>
    </citation>
    <scope>NUCLEOTIDE SEQUENCE [LARGE SCALE GENOMIC DNA]</scope>
    <source>
        <strain evidence="3 4">RR4-56</strain>
    </source>
</reference>
<accession>A0A7L5BU29</accession>